<dbReference type="GO" id="GO:0004029">
    <property type="term" value="F:aldehyde dehydrogenase (NAD+) activity"/>
    <property type="evidence" value="ECO:0007669"/>
    <property type="project" value="TreeGrafter"/>
</dbReference>
<dbReference type="SUPFAM" id="SSF51735">
    <property type="entry name" value="NAD(P)-binding Rossmann-fold domains"/>
    <property type="match status" value="1"/>
</dbReference>
<sequence>MEKNEKFLVTGAPGWLCNQLVEEMCNRKINTRCLVLKGMNTEYLEKLCVEIVYGNVLDYNSLLSATEGIDKVIHAVGIIHPKKAKTFYQINTQGTKKMLEASSANHVKKFLYISSNSAQGYNTDRHVPMTENGPDRPYTDYGKSKWKAE</sequence>
<feature type="domain" description="NAD-dependent epimerase/dehydratase" evidence="2">
    <location>
        <begin position="8"/>
        <end position="148"/>
    </location>
</feature>
<dbReference type="GO" id="GO:0005737">
    <property type="term" value="C:cytoplasm"/>
    <property type="evidence" value="ECO:0007669"/>
    <property type="project" value="TreeGrafter"/>
</dbReference>
<dbReference type="AlphaFoldDB" id="A0A383EIE0"/>
<evidence type="ECO:0000259" key="2">
    <source>
        <dbReference type="Pfam" id="PF01370"/>
    </source>
</evidence>
<dbReference type="Pfam" id="PF01370">
    <property type="entry name" value="Epimerase"/>
    <property type="match status" value="1"/>
</dbReference>
<organism evidence="3">
    <name type="scientific">marine metagenome</name>
    <dbReference type="NCBI Taxonomy" id="408172"/>
    <lineage>
        <taxon>unclassified sequences</taxon>
        <taxon>metagenomes</taxon>
        <taxon>ecological metagenomes</taxon>
    </lineage>
</organism>
<gene>
    <name evidence="3" type="ORF">METZ01_LOCUS509243</name>
</gene>
<accession>A0A383EIE0</accession>
<dbReference type="Gene3D" id="3.40.50.720">
    <property type="entry name" value="NAD(P)-binding Rossmann-like Domain"/>
    <property type="match status" value="1"/>
</dbReference>
<dbReference type="EMBL" id="UINC01226065">
    <property type="protein sequence ID" value="SVE56389.1"/>
    <property type="molecule type" value="Genomic_DNA"/>
</dbReference>
<name>A0A383EIE0_9ZZZZ</name>
<dbReference type="PANTHER" id="PTHR48079">
    <property type="entry name" value="PROTEIN YEEZ"/>
    <property type="match status" value="1"/>
</dbReference>
<protein>
    <recommendedName>
        <fullName evidence="2">NAD-dependent epimerase/dehydratase domain-containing protein</fullName>
    </recommendedName>
</protein>
<evidence type="ECO:0000313" key="3">
    <source>
        <dbReference type="EMBL" id="SVE56389.1"/>
    </source>
</evidence>
<feature type="region of interest" description="Disordered" evidence="1">
    <location>
        <begin position="123"/>
        <end position="149"/>
    </location>
</feature>
<dbReference type="InterPro" id="IPR051783">
    <property type="entry name" value="NAD(P)-dependent_oxidoreduct"/>
</dbReference>
<evidence type="ECO:0000256" key="1">
    <source>
        <dbReference type="SAM" id="MobiDB-lite"/>
    </source>
</evidence>
<reference evidence="3" key="1">
    <citation type="submission" date="2018-05" db="EMBL/GenBank/DDBJ databases">
        <authorList>
            <person name="Lanie J.A."/>
            <person name="Ng W.-L."/>
            <person name="Kazmierczak K.M."/>
            <person name="Andrzejewski T.M."/>
            <person name="Davidsen T.M."/>
            <person name="Wayne K.J."/>
            <person name="Tettelin H."/>
            <person name="Glass J.I."/>
            <person name="Rusch D."/>
            <person name="Podicherti R."/>
            <person name="Tsui H.-C.T."/>
            <person name="Winkler M.E."/>
        </authorList>
    </citation>
    <scope>NUCLEOTIDE SEQUENCE</scope>
</reference>
<proteinExistence type="predicted"/>
<dbReference type="PANTHER" id="PTHR48079:SF6">
    <property type="entry name" value="NAD(P)-BINDING DOMAIN-CONTAINING PROTEIN-RELATED"/>
    <property type="match status" value="1"/>
</dbReference>
<dbReference type="InterPro" id="IPR001509">
    <property type="entry name" value="Epimerase_deHydtase"/>
</dbReference>
<feature type="non-terminal residue" evidence="3">
    <location>
        <position position="149"/>
    </location>
</feature>
<dbReference type="InterPro" id="IPR036291">
    <property type="entry name" value="NAD(P)-bd_dom_sf"/>
</dbReference>